<dbReference type="AlphaFoldDB" id="A0A9D2FIV8"/>
<name>A0A9D2FIV8_9FIRM</name>
<proteinExistence type="predicted"/>
<gene>
    <name evidence="1" type="ORF">H9724_01090</name>
</gene>
<dbReference type="Proteomes" id="UP000824105">
    <property type="component" value="Unassembled WGS sequence"/>
</dbReference>
<sequence>MKRLAVYFHYDARGRIDQPCRLAVQSMRPFAQLLFVTNGALGPEERAWVEGTGAELLERENTGFDVGAYRDALLHCGQETVCGFDELVLMNFTLAGPVSGGRDEPLRRMFETMAKRPELDFWGLTRHYAMRSRRFGGRVPEHLQSHFLAVRGRLLRDPAFWDYWRQMRLPRSYEESVTCHETRFTEYFAEKGFRWDSYVQTDDLRQVFLNPIMACPRELIEKRGCPFFKRRSFFTPYADELRRTDGTASRELYEYLCRETAYPVEALLASLLQDYPLADLACNLPWHYILAPGEESGAPDLAGRGLRLLRFAPLRCEGAAAWYLEQSAAEADKHLAAAAALFEKNPRLGLLCPAWPSWPPAGRACAGRWRAVYPGLAEEEKVPAGLTPPKAPVAGWALVREAALRGADLDLQSGDCCWRLPLRAQKNGFYSAVFETAAHAAARAEQLWVYQAASEAPFAVAKQLGRLVKHKLERR</sequence>
<reference evidence="1" key="1">
    <citation type="journal article" date="2021" name="PeerJ">
        <title>Extensive microbial diversity within the chicken gut microbiome revealed by metagenomics and culture.</title>
        <authorList>
            <person name="Gilroy R."/>
            <person name="Ravi A."/>
            <person name="Getino M."/>
            <person name="Pursley I."/>
            <person name="Horton D.L."/>
            <person name="Alikhan N.F."/>
            <person name="Baker D."/>
            <person name="Gharbi K."/>
            <person name="Hall N."/>
            <person name="Watson M."/>
            <person name="Adriaenssens E.M."/>
            <person name="Foster-Nyarko E."/>
            <person name="Jarju S."/>
            <person name="Secka A."/>
            <person name="Antonio M."/>
            <person name="Oren A."/>
            <person name="Chaudhuri R.R."/>
            <person name="La Ragione R."/>
            <person name="Hildebrand F."/>
            <person name="Pallen M.J."/>
        </authorList>
    </citation>
    <scope>NUCLEOTIDE SEQUENCE</scope>
    <source>
        <strain evidence="1">CHK188-11489</strain>
    </source>
</reference>
<accession>A0A9D2FIV8</accession>
<dbReference type="Pfam" id="PF05045">
    <property type="entry name" value="RgpF"/>
    <property type="match status" value="1"/>
</dbReference>
<dbReference type="InterPro" id="IPR007739">
    <property type="entry name" value="RgpF"/>
</dbReference>
<reference evidence="1" key="2">
    <citation type="submission" date="2021-04" db="EMBL/GenBank/DDBJ databases">
        <authorList>
            <person name="Gilroy R."/>
        </authorList>
    </citation>
    <scope>NUCLEOTIDE SEQUENCE</scope>
    <source>
        <strain evidence="1">CHK188-11489</strain>
    </source>
</reference>
<organism evidence="1 2">
    <name type="scientific">Candidatus Gemmiger avistercoris</name>
    <dbReference type="NCBI Taxonomy" id="2838606"/>
    <lineage>
        <taxon>Bacteria</taxon>
        <taxon>Bacillati</taxon>
        <taxon>Bacillota</taxon>
        <taxon>Clostridia</taxon>
        <taxon>Eubacteriales</taxon>
        <taxon>Gemmiger</taxon>
    </lineage>
</organism>
<dbReference type="EMBL" id="DXBF01000009">
    <property type="protein sequence ID" value="HIZ61351.1"/>
    <property type="molecule type" value="Genomic_DNA"/>
</dbReference>
<comment type="caution">
    <text evidence="1">The sequence shown here is derived from an EMBL/GenBank/DDBJ whole genome shotgun (WGS) entry which is preliminary data.</text>
</comment>
<evidence type="ECO:0000313" key="1">
    <source>
        <dbReference type="EMBL" id="HIZ61351.1"/>
    </source>
</evidence>
<protein>
    <submittedName>
        <fullName evidence="1">Rhamnan synthesis F family protein</fullName>
    </submittedName>
</protein>
<evidence type="ECO:0000313" key="2">
    <source>
        <dbReference type="Proteomes" id="UP000824105"/>
    </source>
</evidence>